<protein>
    <submittedName>
        <fullName evidence="1">Uncharacterized protein</fullName>
    </submittedName>
</protein>
<reference evidence="1 2" key="1">
    <citation type="submission" date="2018-05" db="EMBL/GenBank/DDBJ databases">
        <title>Leucothrix arctica sp. nov., isolated from Arctic seawater.</title>
        <authorList>
            <person name="Choi A."/>
            <person name="Baek K."/>
        </authorList>
    </citation>
    <scope>NUCLEOTIDE SEQUENCE [LARGE SCALE GENOMIC DNA]</scope>
    <source>
        <strain evidence="1 2">IMCC9719</strain>
    </source>
</reference>
<organism evidence="1 2">
    <name type="scientific">Leucothrix arctica</name>
    <dbReference type="NCBI Taxonomy" id="1481894"/>
    <lineage>
        <taxon>Bacteria</taxon>
        <taxon>Pseudomonadati</taxon>
        <taxon>Pseudomonadota</taxon>
        <taxon>Gammaproteobacteria</taxon>
        <taxon>Thiotrichales</taxon>
        <taxon>Thiotrichaceae</taxon>
        <taxon>Leucothrix</taxon>
    </lineage>
</organism>
<keyword evidence="2" id="KW-1185">Reference proteome</keyword>
<name>A0A317CBD2_9GAMM</name>
<dbReference type="OrthoDB" id="5290748at2"/>
<dbReference type="SUPFAM" id="SSF52141">
    <property type="entry name" value="Uracil-DNA glycosylase-like"/>
    <property type="match status" value="1"/>
</dbReference>
<comment type="caution">
    <text evidence="1">The sequence shown here is derived from an EMBL/GenBank/DDBJ whole genome shotgun (WGS) entry which is preliminary data.</text>
</comment>
<dbReference type="Gene3D" id="3.40.470.10">
    <property type="entry name" value="Uracil-DNA glycosylase-like domain"/>
    <property type="match status" value="1"/>
</dbReference>
<dbReference type="EMBL" id="QGKL01000031">
    <property type="protein sequence ID" value="PWQ96005.1"/>
    <property type="molecule type" value="Genomic_DNA"/>
</dbReference>
<dbReference type="AlphaFoldDB" id="A0A317CBD2"/>
<accession>A0A317CBD2</accession>
<sequence>MTYDSNCEKCPYYNQENLSVNQRTNRNSPPVEFENNNSDTLLVFQAPGNVEWRVGRAIQPTVEIGGTAGRRIELSWERVGKSRADFDIVNSVQCFPGNEGEGTRDLAPNGVAINSCAYRLKVILNTKEYRKIITFGGVANQMVNSLLEIDNEPQVVIQAKHPNGGTSKAELDTLW</sequence>
<gene>
    <name evidence="1" type="ORF">DKT75_11545</name>
</gene>
<proteinExistence type="predicted"/>
<evidence type="ECO:0000313" key="1">
    <source>
        <dbReference type="EMBL" id="PWQ96005.1"/>
    </source>
</evidence>
<dbReference type="Proteomes" id="UP000245506">
    <property type="component" value="Unassembled WGS sequence"/>
</dbReference>
<dbReference type="RefSeq" id="WP_109823584.1">
    <property type="nucleotide sequence ID" value="NZ_QGKL01000031.1"/>
</dbReference>
<evidence type="ECO:0000313" key="2">
    <source>
        <dbReference type="Proteomes" id="UP000245506"/>
    </source>
</evidence>
<dbReference type="InterPro" id="IPR036895">
    <property type="entry name" value="Uracil-DNA_glycosylase-like_sf"/>
</dbReference>